<evidence type="ECO:0000256" key="2">
    <source>
        <dbReference type="SAM" id="SignalP"/>
    </source>
</evidence>
<evidence type="ECO:0000256" key="1">
    <source>
        <dbReference type="SAM" id="MobiDB-lite"/>
    </source>
</evidence>
<keyword evidence="2" id="KW-0732">Signal</keyword>
<evidence type="ECO:0000313" key="3">
    <source>
        <dbReference type="EMBL" id="GAA4931772.1"/>
    </source>
</evidence>
<protein>
    <submittedName>
        <fullName evidence="3">Peptidoglycan binding protein CsiV</fullName>
    </submittedName>
</protein>
<reference evidence="4" key="1">
    <citation type="journal article" date="2019" name="Int. J. Syst. Evol. Microbiol.">
        <title>The Global Catalogue of Microorganisms (GCM) 10K type strain sequencing project: providing services to taxonomists for standard genome sequencing and annotation.</title>
        <authorList>
            <consortium name="The Broad Institute Genomics Platform"/>
            <consortium name="The Broad Institute Genome Sequencing Center for Infectious Disease"/>
            <person name="Wu L."/>
            <person name="Ma J."/>
        </authorList>
    </citation>
    <scope>NUCLEOTIDE SEQUENCE [LARGE SCALE GENOMIC DNA]</scope>
    <source>
        <strain evidence="4">JCM 19134</strain>
    </source>
</reference>
<sequence length="344" mass="37925">MTRSHHNHVRKARFVKSLVGLAIASMAQASLAQSDADSGEQTPWYQIELIVFSQTLNEVDAQESWPSDIVLAYPLGTTTLQPSPKEGAETSDELESQAPVESPTNQPKEYVGTQPEALDQASIDGGVPSSEPVTTEPFTELSSDQHSLNTLVETLERNSKYRVLKHVAWRQPAYDSEDTRPVVMVGGDAFEDHHELEGTVALKVSRYLHLQTNLWMTQFYPNYGQQSGYTKWPALPDVPGSEIGVEGTPEALEYSSEGWLTDTSSANTSTSQFGLDSNFSSSEIKGPAYIIDNIIFNHQSRKLRTDELHYIDHPAMGIIAKVTEWDPTASNTEEMPGPALNDGN</sequence>
<accession>A0AAV3TY57</accession>
<feature type="compositionally biased region" description="Polar residues" evidence="1">
    <location>
        <begin position="131"/>
        <end position="145"/>
    </location>
</feature>
<feature type="signal peptide" evidence="2">
    <location>
        <begin position="1"/>
        <end position="32"/>
    </location>
</feature>
<name>A0AAV3TY57_9ALTE</name>
<proteinExistence type="predicted"/>
<dbReference type="Pfam" id="PF10972">
    <property type="entry name" value="CsiV"/>
    <property type="match status" value="1"/>
</dbReference>
<dbReference type="RefSeq" id="WP_345416544.1">
    <property type="nucleotide sequence ID" value="NZ_AP031496.1"/>
</dbReference>
<dbReference type="EMBL" id="BAABLX010000004">
    <property type="protein sequence ID" value="GAA4931772.1"/>
    <property type="molecule type" value="Genomic_DNA"/>
</dbReference>
<evidence type="ECO:0000313" key="4">
    <source>
        <dbReference type="Proteomes" id="UP001409585"/>
    </source>
</evidence>
<keyword evidence="4" id="KW-1185">Reference proteome</keyword>
<dbReference type="Proteomes" id="UP001409585">
    <property type="component" value="Unassembled WGS sequence"/>
</dbReference>
<feature type="chain" id="PRO_5043517377" evidence="2">
    <location>
        <begin position="33"/>
        <end position="344"/>
    </location>
</feature>
<dbReference type="InterPro" id="IPR021241">
    <property type="entry name" value="CsiV"/>
</dbReference>
<dbReference type="AlphaFoldDB" id="A0AAV3TY57"/>
<organism evidence="3 4">
    <name type="scientific">Halioxenophilus aromaticivorans</name>
    <dbReference type="NCBI Taxonomy" id="1306992"/>
    <lineage>
        <taxon>Bacteria</taxon>
        <taxon>Pseudomonadati</taxon>
        <taxon>Pseudomonadota</taxon>
        <taxon>Gammaproteobacteria</taxon>
        <taxon>Alteromonadales</taxon>
        <taxon>Alteromonadaceae</taxon>
        <taxon>Halioxenophilus</taxon>
    </lineage>
</organism>
<gene>
    <name evidence="3" type="ORF">GCM10025791_05000</name>
</gene>
<comment type="caution">
    <text evidence="3">The sequence shown here is derived from an EMBL/GenBank/DDBJ whole genome shotgun (WGS) entry which is preliminary data.</text>
</comment>
<feature type="region of interest" description="Disordered" evidence="1">
    <location>
        <begin position="78"/>
        <end position="145"/>
    </location>
</feature>